<evidence type="ECO:0008006" key="3">
    <source>
        <dbReference type="Google" id="ProtNLM"/>
    </source>
</evidence>
<proteinExistence type="predicted"/>
<name>A0ABT0XGN0_9BACI</name>
<evidence type="ECO:0000313" key="2">
    <source>
        <dbReference type="Proteomes" id="UP001203665"/>
    </source>
</evidence>
<comment type="caution">
    <text evidence="1">The sequence shown here is derived from an EMBL/GenBank/DDBJ whole genome shotgun (WGS) entry which is preliminary data.</text>
</comment>
<reference evidence="1" key="1">
    <citation type="submission" date="2022-06" db="EMBL/GenBank/DDBJ databases">
        <title>Alkalicoccobacillus porphyridii sp. nov., isolated from a marine red alga, Porphyridium purpureum and reclassification of Shouchella plakortidis and Shouchella gibsonii as Alkalicoccobacillus plakortidis comb. nov. and Alkalicoccobacillus gibsonii comb. nov.</title>
        <authorList>
            <person name="Kim K.H."/>
            <person name="Lee J.K."/>
            <person name="Han D.M."/>
            <person name="Baek J.H."/>
            <person name="Jeon C.O."/>
        </authorList>
    </citation>
    <scope>NUCLEOTIDE SEQUENCE</scope>
    <source>
        <strain evidence="1">DSM 19153</strain>
    </source>
</reference>
<dbReference type="RefSeq" id="WP_251605063.1">
    <property type="nucleotide sequence ID" value="NZ_JAMQJY010000001.1"/>
</dbReference>
<sequence>MYHVIRTVNGKTEALKDSNSPTVKRFKTLIDAELMTSKLNKNTLPDRLWSIQLINDEEKTTS</sequence>
<protein>
    <recommendedName>
        <fullName evidence="3">Transposase</fullName>
    </recommendedName>
</protein>
<evidence type="ECO:0000313" key="1">
    <source>
        <dbReference type="EMBL" id="MCM2674925.1"/>
    </source>
</evidence>
<dbReference type="EMBL" id="JAMQJY010000001">
    <property type="protein sequence ID" value="MCM2674925.1"/>
    <property type="molecule type" value="Genomic_DNA"/>
</dbReference>
<accession>A0ABT0XGN0</accession>
<gene>
    <name evidence="1" type="ORF">NDM98_05055</name>
</gene>
<dbReference type="Proteomes" id="UP001203665">
    <property type="component" value="Unassembled WGS sequence"/>
</dbReference>
<organism evidence="1 2">
    <name type="scientific">Alkalicoccobacillus plakortidis</name>
    <dbReference type="NCBI Taxonomy" id="444060"/>
    <lineage>
        <taxon>Bacteria</taxon>
        <taxon>Bacillati</taxon>
        <taxon>Bacillota</taxon>
        <taxon>Bacilli</taxon>
        <taxon>Bacillales</taxon>
        <taxon>Bacillaceae</taxon>
        <taxon>Alkalicoccobacillus</taxon>
    </lineage>
</organism>
<keyword evidence="2" id="KW-1185">Reference proteome</keyword>